<accession>A0A8X6GDX9</accession>
<dbReference type="PROSITE" id="PS50191">
    <property type="entry name" value="CRAL_TRIO"/>
    <property type="match status" value="1"/>
</dbReference>
<name>A0A8X6GDX9_TRICU</name>
<dbReference type="SUPFAM" id="SSF46938">
    <property type="entry name" value="CRAL/TRIO N-terminal domain"/>
    <property type="match status" value="1"/>
</dbReference>
<sequence>MSTKDIYPLHMTYLPDLIKQKSEKELNETPERNVKGLQELKEILQNDNVTKGIQFHDDYLTQFLRKNKYDTSKSLKNLQNYVLFRRKYSSKFEEVTDENLSAILPDKFYVLLPKRCPEGCAIIIVKVGNWNPNEFSFENLEKSILFLVMQILRDPVTQICGIKVIYDCKGSSFRQLRYVTPYNIYMYYHSTQNCLPGRYKGLHAINDSIVMKTMFTIAKSFMTKKLSSRVHFHSSVEGLLDYFPRSVLPIEYGGDLINCESENWLINANKEQAKCTLEGQPNLY</sequence>
<protein>
    <submittedName>
        <fullName evidence="2">Alpha-tocopherol transfer protein-like</fullName>
    </submittedName>
</protein>
<dbReference type="InterPro" id="IPR001251">
    <property type="entry name" value="CRAL-TRIO_dom"/>
</dbReference>
<organism evidence="2 3">
    <name type="scientific">Trichonephila clavata</name>
    <name type="common">Joro spider</name>
    <name type="synonym">Nephila clavata</name>
    <dbReference type="NCBI Taxonomy" id="2740835"/>
    <lineage>
        <taxon>Eukaryota</taxon>
        <taxon>Metazoa</taxon>
        <taxon>Ecdysozoa</taxon>
        <taxon>Arthropoda</taxon>
        <taxon>Chelicerata</taxon>
        <taxon>Arachnida</taxon>
        <taxon>Araneae</taxon>
        <taxon>Araneomorphae</taxon>
        <taxon>Entelegynae</taxon>
        <taxon>Araneoidea</taxon>
        <taxon>Nephilidae</taxon>
        <taxon>Trichonephila</taxon>
    </lineage>
</organism>
<dbReference type="InterPro" id="IPR036273">
    <property type="entry name" value="CRAL/TRIO_N_dom_sf"/>
</dbReference>
<dbReference type="Gene3D" id="1.20.5.1200">
    <property type="entry name" value="Alpha-tocopherol transfer"/>
    <property type="match status" value="1"/>
</dbReference>
<dbReference type="Proteomes" id="UP000887116">
    <property type="component" value="Unassembled WGS sequence"/>
</dbReference>
<proteinExistence type="predicted"/>
<dbReference type="SMART" id="SM00516">
    <property type="entry name" value="SEC14"/>
    <property type="match status" value="1"/>
</dbReference>
<dbReference type="InterPro" id="IPR036865">
    <property type="entry name" value="CRAL-TRIO_dom_sf"/>
</dbReference>
<dbReference type="AlphaFoldDB" id="A0A8X6GDX9"/>
<keyword evidence="3" id="KW-1185">Reference proteome</keyword>
<evidence type="ECO:0000259" key="1">
    <source>
        <dbReference type="PROSITE" id="PS50191"/>
    </source>
</evidence>
<dbReference type="SUPFAM" id="SSF52087">
    <property type="entry name" value="CRAL/TRIO domain"/>
    <property type="match status" value="1"/>
</dbReference>
<dbReference type="EMBL" id="BMAO01035260">
    <property type="protein sequence ID" value="GFR02402.1"/>
    <property type="molecule type" value="Genomic_DNA"/>
</dbReference>
<comment type="caution">
    <text evidence="2">The sequence shown here is derived from an EMBL/GenBank/DDBJ whole genome shotgun (WGS) entry which is preliminary data.</text>
</comment>
<dbReference type="OrthoDB" id="75724at2759"/>
<dbReference type="GO" id="GO:1902936">
    <property type="term" value="F:phosphatidylinositol bisphosphate binding"/>
    <property type="evidence" value="ECO:0007669"/>
    <property type="project" value="TreeGrafter"/>
</dbReference>
<dbReference type="Gene3D" id="3.40.525.10">
    <property type="entry name" value="CRAL-TRIO lipid binding domain"/>
    <property type="match status" value="1"/>
</dbReference>
<dbReference type="PANTHER" id="PTHR10174:SF208">
    <property type="entry name" value="CRAL-TRIO DOMAIN-CONTAINING PROTEIN DDB_G0278031"/>
    <property type="match status" value="1"/>
</dbReference>
<dbReference type="PANTHER" id="PTHR10174">
    <property type="entry name" value="ALPHA-TOCOPHEROL TRANSFER PROTEIN-RELATED"/>
    <property type="match status" value="1"/>
</dbReference>
<dbReference type="PRINTS" id="PR00180">
    <property type="entry name" value="CRETINALDHBP"/>
</dbReference>
<dbReference type="Gene3D" id="1.10.8.20">
    <property type="entry name" value="N-terminal domain of phosphatidylinositol transfer protein sec14p"/>
    <property type="match status" value="1"/>
</dbReference>
<dbReference type="Pfam" id="PF00650">
    <property type="entry name" value="CRAL_TRIO"/>
    <property type="match status" value="1"/>
</dbReference>
<feature type="domain" description="CRAL-TRIO" evidence="1">
    <location>
        <begin position="96"/>
        <end position="260"/>
    </location>
</feature>
<dbReference type="GO" id="GO:0016020">
    <property type="term" value="C:membrane"/>
    <property type="evidence" value="ECO:0007669"/>
    <property type="project" value="TreeGrafter"/>
</dbReference>
<dbReference type="CDD" id="cd00170">
    <property type="entry name" value="SEC14"/>
    <property type="match status" value="1"/>
</dbReference>
<reference evidence="2" key="1">
    <citation type="submission" date="2020-07" db="EMBL/GenBank/DDBJ databases">
        <title>Multicomponent nature underlies the extraordinary mechanical properties of spider dragline silk.</title>
        <authorList>
            <person name="Kono N."/>
            <person name="Nakamura H."/>
            <person name="Mori M."/>
            <person name="Yoshida Y."/>
            <person name="Ohtoshi R."/>
            <person name="Malay A.D."/>
            <person name="Moran D.A.P."/>
            <person name="Tomita M."/>
            <person name="Numata K."/>
            <person name="Arakawa K."/>
        </authorList>
    </citation>
    <scope>NUCLEOTIDE SEQUENCE</scope>
</reference>
<evidence type="ECO:0000313" key="2">
    <source>
        <dbReference type="EMBL" id="GFR02402.1"/>
    </source>
</evidence>
<evidence type="ECO:0000313" key="3">
    <source>
        <dbReference type="Proteomes" id="UP000887116"/>
    </source>
</evidence>
<gene>
    <name evidence="2" type="primary">TTPAL_5</name>
    <name evidence="2" type="ORF">TNCT_399451</name>
</gene>